<dbReference type="SMART" id="SM00717">
    <property type="entry name" value="SANT"/>
    <property type="match status" value="2"/>
</dbReference>
<feature type="region of interest" description="Disordered" evidence="1">
    <location>
        <begin position="93"/>
        <end position="119"/>
    </location>
</feature>
<feature type="domain" description="HTH myb-type" evidence="3">
    <location>
        <begin position="1"/>
        <end position="35"/>
    </location>
</feature>
<dbReference type="EMBL" id="HBGN01038972">
    <property type="protein sequence ID" value="CAD9357284.1"/>
    <property type="molecule type" value="Transcribed_RNA"/>
</dbReference>
<dbReference type="Pfam" id="PF00249">
    <property type="entry name" value="Myb_DNA-binding"/>
    <property type="match status" value="2"/>
</dbReference>
<dbReference type="CDD" id="cd00167">
    <property type="entry name" value="SANT"/>
    <property type="match status" value="2"/>
</dbReference>
<feature type="domain" description="HTH myb-type" evidence="3">
    <location>
        <begin position="36"/>
        <end position="90"/>
    </location>
</feature>
<proteinExistence type="predicted"/>
<name>A0A7S2EVV7_9STRA</name>
<sequence length="119" mass="14540">MALVQKYGSKDWLSICSNLPFRNRKQCRDRFMNHLRQKVKKGSWTQEEDNLIFEWQKKVGNKWSVIAQYLPHRSDNAIKNRFWSALRSKQRRAIKEAKRKERQKRIENSRKIPIKRQNK</sequence>
<dbReference type="PANTHER" id="PTHR45614">
    <property type="entry name" value="MYB PROTEIN-RELATED"/>
    <property type="match status" value="1"/>
</dbReference>
<dbReference type="GO" id="GO:0005634">
    <property type="term" value="C:nucleus"/>
    <property type="evidence" value="ECO:0007669"/>
    <property type="project" value="TreeGrafter"/>
</dbReference>
<feature type="domain" description="Myb-like" evidence="2">
    <location>
        <begin position="1"/>
        <end position="35"/>
    </location>
</feature>
<protein>
    <submittedName>
        <fullName evidence="4">Uncharacterized protein</fullName>
    </submittedName>
</protein>
<organism evidence="4">
    <name type="scientific">Ditylum brightwellii</name>
    <dbReference type="NCBI Taxonomy" id="49249"/>
    <lineage>
        <taxon>Eukaryota</taxon>
        <taxon>Sar</taxon>
        <taxon>Stramenopiles</taxon>
        <taxon>Ochrophyta</taxon>
        <taxon>Bacillariophyta</taxon>
        <taxon>Mediophyceae</taxon>
        <taxon>Lithodesmiophycidae</taxon>
        <taxon>Lithodesmiales</taxon>
        <taxon>Lithodesmiaceae</taxon>
        <taxon>Ditylum</taxon>
    </lineage>
</organism>
<dbReference type="InterPro" id="IPR009057">
    <property type="entry name" value="Homeodomain-like_sf"/>
</dbReference>
<dbReference type="PANTHER" id="PTHR45614:SF232">
    <property type="entry name" value="TRANSCRIPTION FACTOR MYB3R-2"/>
    <property type="match status" value="1"/>
</dbReference>
<gene>
    <name evidence="4" type="ORF">DBRI1063_LOCUS24932</name>
</gene>
<accession>A0A7S2EVV7</accession>
<evidence type="ECO:0000259" key="3">
    <source>
        <dbReference type="PROSITE" id="PS51294"/>
    </source>
</evidence>
<dbReference type="AlphaFoldDB" id="A0A7S2EVV7"/>
<reference evidence="4" key="1">
    <citation type="submission" date="2021-01" db="EMBL/GenBank/DDBJ databases">
        <authorList>
            <person name="Corre E."/>
            <person name="Pelletier E."/>
            <person name="Niang G."/>
            <person name="Scheremetjew M."/>
            <person name="Finn R."/>
            <person name="Kale V."/>
            <person name="Holt S."/>
            <person name="Cochrane G."/>
            <person name="Meng A."/>
            <person name="Brown T."/>
            <person name="Cohen L."/>
        </authorList>
    </citation>
    <scope>NUCLEOTIDE SEQUENCE</scope>
    <source>
        <strain evidence="4">Pop2</strain>
    </source>
</reference>
<dbReference type="InterPro" id="IPR050560">
    <property type="entry name" value="MYB_TF"/>
</dbReference>
<dbReference type="InterPro" id="IPR001005">
    <property type="entry name" value="SANT/Myb"/>
</dbReference>
<dbReference type="PROSITE" id="PS51294">
    <property type="entry name" value="HTH_MYB"/>
    <property type="match status" value="2"/>
</dbReference>
<dbReference type="InterPro" id="IPR017930">
    <property type="entry name" value="Myb_dom"/>
</dbReference>
<evidence type="ECO:0000313" key="4">
    <source>
        <dbReference type="EMBL" id="CAD9357284.1"/>
    </source>
</evidence>
<feature type="domain" description="Myb-like" evidence="2">
    <location>
        <begin position="36"/>
        <end position="86"/>
    </location>
</feature>
<dbReference type="GO" id="GO:0000981">
    <property type="term" value="F:DNA-binding transcription factor activity, RNA polymerase II-specific"/>
    <property type="evidence" value="ECO:0007669"/>
    <property type="project" value="TreeGrafter"/>
</dbReference>
<evidence type="ECO:0000256" key="1">
    <source>
        <dbReference type="SAM" id="MobiDB-lite"/>
    </source>
</evidence>
<dbReference type="Gene3D" id="1.10.10.60">
    <property type="entry name" value="Homeodomain-like"/>
    <property type="match status" value="2"/>
</dbReference>
<feature type="compositionally biased region" description="Basic and acidic residues" evidence="1">
    <location>
        <begin position="93"/>
        <end position="110"/>
    </location>
</feature>
<dbReference type="SUPFAM" id="SSF46689">
    <property type="entry name" value="Homeodomain-like"/>
    <property type="match status" value="1"/>
</dbReference>
<dbReference type="PROSITE" id="PS50090">
    <property type="entry name" value="MYB_LIKE"/>
    <property type="match status" value="2"/>
</dbReference>
<dbReference type="GO" id="GO:0000978">
    <property type="term" value="F:RNA polymerase II cis-regulatory region sequence-specific DNA binding"/>
    <property type="evidence" value="ECO:0007669"/>
    <property type="project" value="TreeGrafter"/>
</dbReference>
<evidence type="ECO:0000259" key="2">
    <source>
        <dbReference type="PROSITE" id="PS50090"/>
    </source>
</evidence>